<dbReference type="Proteomes" id="UP000048926">
    <property type="component" value="Unassembled WGS sequence"/>
</dbReference>
<dbReference type="STRING" id="187304.B0E33_22235"/>
<sequence>MTAQPNASTFPFSLERPTSQQEAEQFCSALSGTMEALLSVIEMETDLVRAGKLREAGELQPDKARLIHEYTRGMMTAKEHAVALGNLSPASTQSLRRQHSEFQPVLRINLAVLSTARDVANNIVATVAKVAGAKNANAPTTYGRNGSAPTGPQSARGIAVNQSL</sequence>
<evidence type="ECO:0000313" key="2">
    <source>
        <dbReference type="EMBL" id="CTQ43159.1"/>
    </source>
</evidence>
<evidence type="ECO:0000256" key="1">
    <source>
        <dbReference type="SAM" id="MobiDB-lite"/>
    </source>
</evidence>
<gene>
    <name evidence="2" type="ORF">LAL4801_01595</name>
</gene>
<evidence type="ECO:0008006" key="4">
    <source>
        <dbReference type="Google" id="ProtNLM"/>
    </source>
</evidence>
<reference evidence="3" key="1">
    <citation type="submission" date="2015-07" db="EMBL/GenBank/DDBJ databases">
        <authorList>
            <person name="Rodrigo-Torres Lidia"/>
            <person name="Arahal R.David."/>
        </authorList>
    </citation>
    <scope>NUCLEOTIDE SEQUENCE [LARGE SCALE GENOMIC DNA]</scope>
    <source>
        <strain evidence="3">CECT 4801</strain>
    </source>
</reference>
<dbReference type="EMBL" id="CXST01000001">
    <property type="protein sequence ID" value="CTQ43159.1"/>
    <property type="molecule type" value="Genomic_DNA"/>
</dbReference>
<feature type="compositionally biased region" description="Polar residues" evidence="1">
    <location>
        <begin position="139"/>
        <end position="153"/>
    </location>
</feature>
<proteinExistence type="predicted"/>
<dbReference type="OrthoDB" id="7677847at2"/>
<organism evidence="2 3">
    <name type="scientific">Roseibium aggregatum</name>
    <dbReference type="NCBI Taxonomy" id="187304"/>
    <lineage>
        <taxon>Bacteria</taxon>
        <taxon>Pseudomonadati</taxon>
        <taxon>Pseudomonadota</taxon>
        <taxon>Alphaproteobacteria</taxon>
        <taxon>Hyphomicrobiales</taxon>
        <taxon>Stappiaceae</taxon>
        <taxon>Roseibium</taxon>
    </lineage>
</organism>
<dbReference type="RefSeq" id="WP_023000699.1">
    <property type="nucleotide sequence ID" value="NZ_CP045617.1"/>
</dbReference>
<evidence type="ECO:0000313" key="3">
    <source>
        <dbReference type="Proteomes" id="UP000048926"/>
    </source>
</evidence>
<dbReference type="AlphaFoldDB" id="A0A0M6Y1G7"/>
<dbReference type="KEGG" id="lagg:B0E33_22235"/>
<feature type="region of interest" description="Disordered" evidence="1">
    <location>
        <begin position="136"/>
        <end position="164"/>
    </location>
</feature>
<protein>
    <recommendedName>
        <fullName evidence="4">Flagellar protein FlgN</fullName>
    </recommendedName>
</protein>
<name>A0A0M6Y1G7_9HYPH</name>
<keyword evidence="3" id="KW-1185">Reference proteome</keyword>
<accession>A0A0M6Y1G7</accession>